<keyword evidence="9" id="KW-0819">tRNA processing</keyword>
<dbReference type="InterPro" id="IPR012340">
    <property type="entry name" value="NA-bd_OB-fold"/>
</dbReference>
<keyword evidence="21" id="KW-1185">Reference proteome</keyword>
<dbReference type="InterPro" id="IPR003029">
    <property type="entry name" value="S1_domain"/>
</dbReference>
<evidence type="ECO:0000256" key="2">
    <source>
        <dbReference type="ARBA" id="ARBA00004496"/>
    </source>
</evidence>
<reference evidence="20 21" key="1">
    <citation type="journal article" date="2023" name="Antonie Van Leeuwenhoek">
        <title>Mesoterricola silvestris gen. nov., sp. nov., Mesoterricola sediminis sp. nov., Geothrix oryzae sp. nov., Geothrix edaphica sp. nov., Geothrix rubra sp. nov., and Geothrix limicola sp. nov., six novel members of Acidobacteriota isolated from soils.</title>
        <authorList>
            <person name="Itoh H."/>
            <person name="Sugisawa Y."/>
            <person name="Mise K."/>
            <person name="Xu Z."/>
            <person name="Kuniyasu M."/>
            <person name="Ushijima N."/>
            <person name="Kawano K."/>
            <person name="Kobayashi E."/>
            <person name="Shiratori Y."/>
            <person name="Masuda Y."/>
            <person name="Senoo K."/>
        </authorList>
    </citation>
    <scope>NUCLEOTIDE SEQUENCE [LARGE SCALE GENOMIC DNA]</scope>
    <source>
        <strain evidence="20 21">Red804</strain>
    </source>
</reference>
<evidence type="ECO:0000256" key="5">
    <source>
        <dbReference type="ARBA" id="ARBA00022475"/>
    </source>
</evidence>
<keyword evidence="10" id="KW-0540">Nuclease</keyword>
<feature type="compositionally biased region" description="Basic and acidic residues" evidence="18">
    <location>
        <begin position="613"/>
        <end position="635"/>
    </location>
</feature>
<evidence type="ECO:0000256" key="6">
    <source>
        <dbReference type="ARBA" id="ARBA00022490"/>
    </source>
</evidence>
<accession>A0ABQ5QD45</accession>
<keyword evidence="14" id="KW-0378">Hydrolase</keyword>
<keyword evidence="12" id="KW-0699">rRNA-binding</keyword>
<dbReference type="Pfam" id="PF10150">
    <property type="entry name" value="RNase_E_G"/>
    <property type="match status" value="1"/>
</dbReference>
<keyword evidence="5" id="KW-1003">Cell membrane</keyword>
<evidence type="ECO:0000313" key="21">
    <source>
        <dbReference type="Proteomes" id="UP001165069"/>
    </source>
</evidence>
<comment type="caution">
    <text evidence="20">The sequence shown here is derived from an EMBL/GenBank/DDBJ whole genome shotgun (WGS) entry which is preliminary data.</text>
</comment>
<protein>
    <recommendedName>
        <fullName evidence="4">Ribonuclease G</fullName>
    </recommendedName>
</protein>
<keyword evidence="11" id="KW-0479">Metal-binding</keyword>
<dbReference type="PANTHER" id="PTHR30001:SF1">
    <property type="entry name" value="RIBONUCLEASE E_G-LIKE PROTEIN, CHLOROPLASTIC"/>
    <property type="match status" value="1"/>
</dbReference>
<evidence type="ECO:0000256" key="1">
    <source>
        <dbReference type="ARBA" id="ARBA00001946"/>
    </source>
</evidence>
<keyword evidence="6" id="KW-0963">Cytoplasm</keyword>
<feature type="compositionally biased region" description="Low complexity" evidence="18">
    <location>
        <begin position="673"/>
        <end position="682"/>
    </location>
</feature>
<organism evidence="20 21">
    <name type="scientific">Geothrix limicola</name>
    <dbReference type="NCBI Taxonomy" id="2927978"/>
    <lineage>
        <taxon>Bacteria</taxon>
        <taxon>Pseudomonadati</taxon>
        <taxon>Acidobacteriota</taxon>
        <taxon>Holophagae</taxon>
        <taxon>Holophagales</taxon>
        <taxon>Holophagaceae</taxon>
        <taxon>Geothrix</taxon>
    </lineage>
</organism>
<dbReference type="SUPFAM" id="SSF50249">
    <property type="entry name" value="Nucleic acid-binding proteins"/>
    <property type="match status" value="1"/>
</dbReference>
<evidence type="ECO:0000256" key="18">
    <source>
        <dbReference type="SAM" id="MobiDB-lite"/>
    </source>
</evidence>
<keyword evidence="7" id="KW-0997">Cell inner membrane</keyword>
<dbReference type="Pfam" id="PF20833">
    <property type="entry name" value="RNase_E_G_Thio"/>
    <property type="match status" value="1"/>
</dbReference>
<evidence type="ECO:0000256" key="8">
    <source>
        <dbReference type="ARBA" id="ARBA00022552"/>
    </source>
</evidence>
<evidence type="ECO:0000256" key="4">
    <source>
        <dbReference type="ARBA" id="ARBA00017719"/>
    </source>
</evidence>
<proteinExistence type="inferred from homology"/>
<evidence type="ECO:0000256" key="17">
    <source>
        <dbReference type="ARBA" id="ARBA00023136"/>
    </source>
</evidence>
<evidence type="ECO:0000313" key="20">
    <source>
        <dbReference type="EMBL" id="GLH72351.1"/>
    </source>
</evidence>
<keyword evidence="17" id="KW-0472">Membrane</keyword>
<evidence type="ECO:0000256" key="16">
    <source>
        <dbReference type="ARBA" id="ARBA00022884"/>
    </source>
</evidence>
<comment type="cofactor">
    <cofactor evidence="1">
        <name>Mg(2+)</name>
        <dbReference type="ChEBI" id="CHEBI:18420"/>
    </cofactor>
</comment>
<feature type="region of interest" description="Disordered" evidence="18">
    <location>
        <begin position="483"/>
        <end position="514"/>
    </location>
</feature>
<feature type="region of interest" description="Disordered" evidence="18">
    <location>
        <begin position="557"/>
        <end position="770"/>
    </location>
</feature>
<dbReference type="InterPro" id="IPR019307">
    <property type="entry name" value="RNA-bd_AU-1/RNase_E/G"/>
</dbReference>
<keyword evidence="16" id="KW-0694">RNA-binding</keyword>
<feature type="compositionally biased region" description="Acidic residues" evidence="18">
    <location>
        <begin position="567"/>
        <end position="579"/>
    </location>
</feature>
<dbReference type="PANTHER" id="PTHR30001">
    <property type="entry name" value="RIBONUCLEASE"/>
    <property type="match status" value="1"/>
</dbReference>
<evidence type="ECO:0000256" key="7">
    <source>
        <dbReference type="ARBA" id="ARBA00022519"/>
    </source>
</evidence>
<dbReference type="PROSITE" id="PS50126">
    <property type="entry name" value="S1"/>
    <property type="match status" value="1"/>
</dbReference>
<dbReference type="SMART" id="SM00316">
    <property type="entry name" value="S1"/>
    <property type="match status" value="1"/>
</dbReference>
<feature type="compositionally biased region" description="Basic and acidic residues" evidence="18">
    <location>
        <begin position="483"/>
        <end position="496"/>
    </location>
</feature>
<evidence type="ECO:0000256" key="9">
    <source>
        <dbReference type="ARBA" id="ARBA00022694"/>
    </source>
</evidence>
<dbReference type="NCBIfam" id="TIGR00757">
    <property type="entry name" value="RNaseEG"/>
    <property type="match status" value="1"/>
</dbReference>
<feature type="compositionally biased region" description="Basic residues" evidence="18">
    <location>
        <begin position="588"/>
        <end position="597"/>
    </location>
</feature>
<sequence length="770" mass="84856">MSPKKTMMINATDPEEIRVATLVDGLLFDYDVEFLHNEKIKGNLYKAKVVRVDTSLQAAFVHFGGQKNGFLPLGELPRDMSGDGRRGRIQDILQRDQEILVQAVREELGSKGAMMTGQVSLAGRYLVITPGNPVNGISRKIEATEERRHFKQLIDTLDIPEDIGVIVRTASLGVTKEDFQRDLEYLLDTYKEVLNRYKHRHGVGLVWQEDDVVTRTLRDTFSADVEEVQIDDLDTFHAAQSFFKRTMPQHLDVLKHYSGKKPLFSRHQLEEQIDRVYGRKVSLPSGGALVLDQTEALVAIDVNSGKTSGDGVEDMAFKTNMEAAEEVARQLRLRDLAGLVVIDFIDMKRESHIRAVQDRLVDCLKADKARMEVGKINRFGVLVMTRQRIRPSLQHVNHESCPTCAGTGKVKTIEAMTLSVVRKLHGILAKGGIGEIRVKLAPAIAAAVLNEKRSDLVRMEEESDAKILIQADWSMSYGEMSAEIERAEEAPAEKPAPKPHREKAPEDETVVLGGDSPISFDKALGVHGEGPKEAKKEAFKYDRRDLQRAALDERERLRALFESAKPEDDEIEEGGEEAGDEPKGDGAKRKRRRRRRKGGSDRGTEAATQGAPSEERSAEGRHTEPRQAESRHAEARQAAPRPAAEAQPEPPKVTADLVASLLTPSPRPKFGQSPAAPAPVAEEASKPKRTPRAKVSSTVETAAAPVVEAPKAAPVPEPEAPAKKKAAPKAKAVKEAKEPKAPAKKAKAEPVAEEAAPKRKVGRPKKVKAE</sequence>
<name>A0ABQ5QD45_9BACT</name>
<evidence type="ECO:0000256" key="15">
    <source>
        <dbReference type="ARBA" id="ARBA00022842"/>
    </source>
</evidence>
<dbReference type="InterPro" id="IPR004659">
    <property type="entry name" value="RNase_E/G"/>
</dbReference>
<dbReference type="RefSeq" id="WP_285570799.1">
    <property type="nucleotide sequence ID" value="NZ_BSDE01000001.1"/>
</dbReference>
<dbReference type="InterPro" id="IPR048583">
    <property type="entry name" value="RNase_E_G_thioredoxin-like"/>
</dbReference>
<evidence type="ECO:0000256" key="11">
    <source>
        <dbReference type="ARBA" id="ARBA00022723"/>
    </source>
</evidence>
<feature type="compositionally biased region" description="Basic and acidic residues" evidence="18">
    <location>
        <begin position="732"/>
        <end position="750"/>
    </location>
</feature>
<gene>
    <name evidence="20" type="primary">rne</name>
    <name evidence="20" type="ORF">GETHLI_08530</name>
</gene>
<comment type="similarity">
    <text evidence="3">Belongs to the RNase E/G family. RNase G subfamily.</text>
</comment>
<evidence type="ECO:0000259" key="19">
    <source>
        <dbReference type="PROSITE" id="PS50126"/>
    </source>
</evidence>
<dbReference type="EMBL" id="BSDE01000001">
    <property type="protein sequence ID" value="GLH72351.1"/>
    <property type="molecule type" value="Genomic_DNA"/>
</dbReference>
<dbReference type="Proteomes" id="UP001165069">
    <property type="component" value="Unassembled WGS sequence"/>
</dbReference>
<feature type="compositionally biased region" description="Low complexity" evidence="18">
    <location>
        <begin position="636"/>
        <end position="647"/>
    </location>
</feature>
<feature type="compositionally biased region" description="Basic residues" evidence="18">
    <location>
        <begin position="758"/>
        <end position="770"/>
    </location>
</feature>
<dbReference type="CDD" id="cd04453">
    <property type="entry name" value="S1_RNase_E"/>
    <property type="match status" value="1"/>
</dbReference>
<evidence type="ECO:0000256" key="10">
    <source>
        <dbReference type="ARBA" id="ARBA00022722"/>
    </source>
</evidence>
<dbReference type="Gene3D" id="2.40.50.140">
    <property type="entry name" value="Nucleic acid-binding proteins"/>
    <property type="match status" value="1"/>
</dbReference>
<feature type="domain" description="S1 motif" evidence="19">
    <location>
        <begin position="42"/>
        <end position="124"/>
    </location>
</feature>
<keyword evidence="13" id="KW-0255">Endonuclease</keyword>
<comment type="subcellular location">
    <subcellularLocation>
        <location evidence="2">Cytoplasm</location>
    </subcellularLocation>
</comment>
<keyword evidence="15" id="KW-0460">Magnesium</keyword>
<evidence type="ECO:0000256" key="13">
    <source>
        <dbReference type="ARBA" id="ARBA00022759"/>
    </source>
</evidence>
<feature type="compositionally biased region" description="Low complexity" evidence="18">
    <location>
        <begin position="702"/>
        <end position="712"/>
    </location>
</feature>
<evidence type="ECO:0000256" key="14">
    <source>
        <dbReference type="ARBA" id="ARBA00022801"/>
    </source>
</evidence>
<evidence type="ECO:0000256" key="3">
    <source>
        <dbReference type="ARBA" id="ARBA00005663"/>
    </source>
</evidence>
<dbReference type="Gene3D" id="3.40.1260.20">
    <property type="entry name" value="Ribonuclease E, catalytic domain"/>
    <property type="match status" value="1"/>
</dbReference>
<evidence type="ECO:0000256" key="12">
    <source>
        <dbReference type="ARBA" id="ARBA00022730"/>
    </source>
</evidence>
<keyword evidence="8" id="KW-0698">rRNA processing</keyword>